<protein>
    <submittedName>
        <fullName evidence="1">Uncharacterized protein</fullName>
    </submittedName>
</protein>
<accession>A3MTR3</accession>
<evidence type="ECO:0000313" key="1">
    <source>
        <dbReference type="EMBL" id="ABO08030.1"/>
    </source>
</evidence>
<proteinExistence type="predicted"/>
<dbReference type="STRING" id="410359.Pcal_0603"/>
<dbReference type="AlphaFoldDB" id="A3MTR3"/>
<dbReference type="GeneID" id="4908760"/>
<organism evidence="1 2">
    <name type="scientific">Pyrobaculum calidifontis (strain DSM 21063 / JCM 11548 / VA1)</name>
    <dbReference type="NCBI Taxonomy" id="410359"/>
    <lineage>
        <taxon>Archaea</taxon>
        <taxon>Thermoproteota</taxon>
        <taxon>Thermoprotei</taxon>
        <taxon>Thermoproteales</taxon>
        <taxon>Thermoproteaceae</taxon>
        <taxon>Pyrobaculum</taxon>
    </lineage>
</organism>
<evidence type="ECO:0000313" key="2">
    <source>
        <dbReference type="Proteomes" id="UP000001431"/>
    </source>
</evidence>
<dbReference type="RefSeq" id="WP_011849288.1">
    <property type="nucleotide sequence ID" value="NC_009073.1"/>
</dbReference>
<dbReference type="EMBL" id="CP000561">
    <property type="protein sequence ID" value="ABO08030.1"/>
    <property type="molecule type" value="Genomic_DNA"/>
</dbReference>
<dbReference type="HOGENOM" id="CLU_1243092_0_0_2"/>
<gene>
    <name evidence="1" type="ordered locus">Pcal_0603</name>
</gene>
<reference evidence="1" key="1">
    <citation type="submission" date="2007-02" db="EMBL/GenBank/DDBJ databases">
        <title>Complete sequence of Pyrobaculum calidifontis JCM 11548.</title>
        <authorList>
            <consortium name="US DOE Joint Genome Institute"/>
            <person name="Copeland A."/>
            <person name="Lucas S."/>
            <person name="Lapidus A."/>
            <person name="Barry K."/>
            <person name="Glavina del Rio T."/>
            <person name="Dalin E."/>
            <person name="Tice H."/>
            <person name="Pitluck S."/>
            <person name="Chain P."/>
            <person name="Malfatti S."/>
            <person name="Shin M."/>
            <person name="Vergez L."/>
            <person name="Schmutz J."/>
            <person name="Larimer F."/>
            <person name="Land M."/>
            <person name="Hauser L."/>
            <person name="Kyrpides N."/>
            <person name="Mikhailova N."/>
            <person name="Cozen A.E."/>
            <person name="Fitz-Gibbon S.T."/>
            <person name="House C.H."/>
            <person name="Saltikov C."/>
            <person name="Lowe T.M."/>
            <person name="Richardson P."/>
        </authorList>
    </citation>
    <scope>NUCLEOTIDE SEQUENCE [LARGE SCALE GENOMIC DNA]</scope>
    <source>
        <strain evidence="1">JCM 11548</strain>
    </source>
</reference>
<sequence length="220" mass="24623">MATVQRSITFPPIRLKKIDEYIAYVAKYRPSPHQLKSAGLDIGRGRGDITRFLERVGVVASGDVVELTEVGKLLVSIRESIGVAVYHALLYQRVPQYRLLIDVVKDGVGEFSHIYAEVNRRIAVISPTAWLNKVAFRTLLQIAQDLEAVRKMSSVYTYVGDPVERAVLQYFTSSAVKVGADYYTSLDRVLFKECGKLGPSGLYKVDVKCVIEKIYTSFVP</sequence>
<dbReference type="Proteomes" id="UP000001431">
    <property type="component" value="Chromosome"/>
</dbReference>
<dbReference type="KEGG" id="pcl:Pcal_0603"/>
<name>A3MTR3_PYRCJ</name>
<keyword evidence="2" id="KW-1185">Reference proteome</keyword>
<dbReference type="eggNOG" id="arCOG05522">
    <property type="taxonomic scope" value="Archaea"/>
</dbReference>